<evidence type="ECO:0000313" key="4">
    <source>
        <dbReference type="Proteomes" id="UP000182465"/>
    </source>
</evidence>
<dbReference type="PROSITE" id="PS50943">
    <property type="entry name" value="HTH_CROC1"/>
    <property type="match status" value="1"/>
</dbReference>
<name>A0A1J4TZT1_9BACT</name>
<dbReference type="Pfam" id="PF01381">
    <property type="entry name" value="HTH_3"/>
    <property type="match status" value="1"/>
</dbReference>
<accession>A0A1J4TZT1</accession>
<dbReference type="GO" id="GO:0003677">
    <property type="term" value="F:DNA binding"/>
    <property type="evidence" value="ECO:0007669"/>
    <property type="project" value="UniProtKB-KW"/>
</dbReference>
<dbReference type="PANTHER" id="PTHR46797">
    <property type="entry name" value="HTH-TYPE TRANSCRIPTIONAL REGULATOR"/>
    <property type="match status" value="1"/>
</dbReference>
<dbReference type="PANTHER" id="PTHR46797:SF1">
    <property type="entry name" value="METHYLPHOSPHONATE SYNTHASE"/>
    <property type="match status" value="1"/>
</dbReference>
<dbReference type="AlphaFoldDB" id="A0A1J4TZT1"/>
<evidence type="ECO:0000259" key="2">
    <source>
        <dbReference type="PROSITE" id="PS50943"/>
    </source>
</evidence>
<dbReference type="Gene3D" id="1.10.260.40">
    <property type="entry name" value="lambda repressor-like DNA-binding domains"/>
    <property type="match status" value="1"/>
</dbReference>
<comment type="caution">
    <text evidence="3">The sequence shown here is derived from an EMBL/GenBank/DDBJ whole genome shotgun (WGS) entry which is preliminary data.</text>
</comment>
<dbReference type="GO" id="GO:0005829">
    <property type="term" value="C:cytosol"/>
    <property type="evidence" value="ECO:0007669"/>
    <property type="project" value="TreeGrafter"/>
</dbReference>
<dbReference type="InterPro" id="IPR010982">
    <property type="entry name" value="Lambda_DNA-bd_dom_sf"/>
</dbReference>
<dbReference type="InterPro" id="IPR050807">
    <property type="entry name" value="TransReg_Diox_bact_type"/>
</dbReference>
<evidence type="ECO:0000256" key="1">
    <source>
        <dbReference type="ARBA" id="ARBA00023125"/>
    </source>
</evidence>
<reference evidence="3 4" key="1">
    <citation type="journal article" date="2016" name="Environ. Microbiol.">
        <title>Genomic resolution of a cold subsurface aquifer community provides metabolic insights for novel microbes adapted to high CO concentrations.</title>
        <authorList>
            <person name="Probst A.J."/>
            <person name="Castelle C.J."/>
            <person name="Singh A."/>
            <person name="Brown C.T."/>
            <person name="Anantharaman K."/>
            <person name="Sharon I."/>
            <person name="Hug L.A."/>
            <person name="Burstein D."/>
            <person name="Emerson J.B."/>
            <person name="Thomas B.C."/>
            <person name="Banfield J.F."/>
        </authorList>
    </citation>
    <scope>NUCLEOTIDE SEQUENCE [LARGE SCALE GENOMIC DNA]</scope>
    <source>
        <strain evidence="3">CG1_02_38_13</strain>
    </source>
</reference>
<protein>
    <recommendedName>
        <fullName evidence="2">HTH cro/C1-type domain-containing protein</fullName>
    </recommendedName>
</protein>
<dbReference type="InterPro" id="IPR001387">
    <property type="entry name" value="Cro/C1-type_HTH"/>
</dbReference>
<keyword evidence="1" id="KW-0238">DNA-binding</keyword>
<dbReference type="SUPFAM" id="SSF47413">
    <property type="entry name" value="lambda repressor-like DNA-binding domains"/>
    <property type="match status" value="1"/>
</dbReference>
<dbReference type="Proteomes" id="UP000182465">
    <property type="component" value="Unassembled WGS sequence"/>
</dbReference>
<gene>
    <name evidence="3" type="ORF">AUJ29_03325</name>
</gene>
<dbReference type="GO" id="GO:0003700">
    <property type="term" value="F:DNA-binding transcription factor activity"/>
    <property type="evidence" value="ECO:0007669"/>
    <property type="project" value="TreeGrafter"/>
</dbReference>
<evidence type="ECO:0000313" key="3">
    <source>
        <dbReference type="EMBL" id="OIO15918.1"/>
    </source>
</evidence>
<feature type="domain" description="HTH cro/C1-type" evidence="2">
    <location>
        <begin position="12"/>
        <end position="66"/>
    </location>
</feature>
<organism evidence="3 4">
    <name type="scientific">Candidatus Kuenenbacteria bacterium CG1_02_38_13</name>
    <dbReference type="NCBI Taxonomy" id="1805235"/>
    <lineage>
        <taxon>Bacteria</taxon>
        <taxon>Candidatus Kueneniibacteriota</taxon>
    </lineage>
</organism>
<dbReference type="CDD" id="cd00093">
    <property type="entry name" value="HTH_XRE"/>
    <property type="match status" value="1"/>
</dbReference>
<proteinExistence type="predicted"/>
<dbReference type="EMBL" id="MNVB01000072">
    <property type="protein sequence ID" value="OIO15918.1"/>
    <property type="molecule type" value="Genomic_DNA"/>
</dbReference>
<sequence>MTNGVIQFGKKLREVRLKKKLSQGDVAKILGVHRSYISGLGRGMRNPSLLTVQKVAKALGVTAEKLISE</sequence>
<dbReference type="SMART" id="SM00530">
    <property type="entry name" value="HTH_XRE"/>
    <property type="match status" value="1"/>
</dbReference>